<proteinExistence type="predicted"/>
<organism evidence="2 3">
    <name type="scientific">Pseudomonas panipatensis</name>
    <dbReference type="NCBI Taxonomy" id="428992"/>
    <lineage>
        <taxon>Bacteria</taxon>
        <taxon>Pseudomonadati</taxon>
        <taxon>Pseudomonadota</taxon>
        <taxon>Gammaproteobacteria</taxon>
        <taxon>Pseudomonadales</taxon>
        <taxon>Pseudomonadaceae</taxon>
        <taxon>Pseudomonas</taxon>
    </lineage>
</organism>
<keyword evidence="1" id="KW-0732">Signal</keyword>
<feature type="signal peptide" evidence="1">
    <location>
        <begin position="1"/>
        <end position="21"/>
    </location>
</feature>
<protein>
    <recommendedName>
        <fullName evidence="4">DUF1161 domain-containing protein</fullName>
    </recommendedName>
</protein>
<evidence type="ECO:0008006" key="4">
    <source>
        <dbReference type="Google" id="ProtNLM"/>
    </source>
</evidence>
<reference evidence="3" key="1">
    <citation type="submission" date="2016-10" db="EMBL/GenBank/DDBJ databases">
        <authorList>
            <person name="Varghese N."/>
            <person name="Submissions S."/>
        </authorList>
    </citation>
    <scope>NUCLEOTIDE SEQUENCE [LARGE SCALE GENOMIC DNA]</scope>
    <source>
        <strain evidence="3">CCM 7469</strain>
    </source>
</reference>
<dbReference type="InterPro" id="IPR010595">
    <property type="entry name" value="DUF1161"/>
</dbReference>
<evidence type="ECO:0000256" key="1">
    <source>
        <dbReference type="SAM" id="SignalP"/>
    </source>
</evidence>
<evidence type="ECO:0000313" key="2">
    <source>
        <dbReference type="EMBL" id="SDI58730.1"/>
    </source>
</evidence>
<evidence type="ECO:0000313" key="3">
    <source>
        <dbReference type="Proteomes" id="UP000199636"/>
    </source>
</evidence>
<dbReference type="AlphaFoldDB" id="A0A1G8LU73"/>
<dbReference type="OrthoDB" id="9152878at2"/>
<dbReference type="EMBL" id="FNDS01000012">
    <property type="protein sequence ID" value="SDI58730.1"/>
    <property type="molecule type" value="Genomic_DNA"/>
</dbReference>
<name>A0A1G8LU73_9PSED</name>
<dbReference type="Proteomes" id="UP000199636">
    <property type="component" value="Unassembled WGS sequence"/>
</dbReference>
<sequence>MNISKIAILSLGLAGSIAAQAATKPCEELKAEIETKIQSAGVTAYTLEIVTASEVMDPGMVVGSCEGGSRKIVYQKNDG</sequence>
<accession>A0A1G8LU73</accession>
<gene>
    <name evidence="2" type="ORF">SAMN05216272_11268</name>
</gene>
<feature type="chain" id="PRO_5011466755" description="DUF1161 domain-containing protein" evidence="1">
    <location>
        <begin position="22"/>
        <end position="79"/>
    </location>
</feature>
<dbReference type="Pfam" id="PF06649">
    <property type="entry name" value="DUF1161"/>
    <property type="match status" value="1"/>
</dbReference>
<keyword evidence="3" id="KW-1185">Reference proteome</keyword>
<dbReference type="RefSeq" id="WP_090267289.1">
    <property type="nucleotide sequence ID" value="NZ_FNDS01000012.1"/>
</dbReference>